<dbReference type="GO" id="GO:0009279">
    <property type="term" value="C:cell outer membrane"/>
    <property type="evidence" value="ECO:0007669"/>
    <property type="project" value="TreeGrafter"/>
</dbReference>
<dbReference type="Pfam" id="PF00577">
    <property type="entry name" value="Usher"/>
    <property type="match status" value="1"/>
</dbReference>
<organism evidence="1 2">
    <name type="scientific">Paraburkholderia tagetis</name>
    <dbReference type="NCBI Taxonomy" id="2913261"/>
    <lineage>
        <taxon>Bacteria</taxon>
        <taxon>Pseudomonadati</taxon>
        <taxon>Pseudomonadota</taxon>
        <taxon>Betaproteobacteria</taxon>
        <taxon>Burkholderiales</taxon>
        <taxon>Burkholderiaceae</taxon>
        <taxon>Paraburkholderia</taxon>
    </lineage>
</organism>
<dbReference type="Proteomes" id="UP001139308">
    <property type="component" value="Unassembled WGS sequence"/>
</dbReference>
<dbReference type="PANTHER" id="PTHR30451:SF5">
    <property type="entry name" value="SLR0019 PROTEIN"/>
    <property type="match status" value="1"/>
</dbReference>
<comment type="caution">
    <text evidence="1">The sequence shown here is derived from an EMBL/GenBank/DDBJ whole genome shotgun (WGS) entry which is preliminary data.</text>
</comment>
<evidence type="ECO:0000313" key="2">
    <source>
        <dbReference type="Proteomes" id="UP001139308"/>
    </source>
</evidence>
<gene>
    <name evidence="1" type="ORF">L5014_27735</name>
</gene>
<dbReference type="GO" id="GO:0015473">
    <property type="term" value="F:fimbrial usher porin activity"/>
    <property type="evidence" value="ECO:0007669"/>
    <property type="project" value="InterPro"/>
</dbReference>
<dbReference type="AlphaFoldDB" id="A0A9X1RUE4"/>
<dbReference type="InterPro" id="IPR000015">
    <property type="entry name" value="Fimb_usher"/>
</dbReference>
<dbReference type="PANTHER" id="PTHR30451">
    <property type="entry name" value="OUTER MEMBRANE USHER PROTEIN"/>
    <property type="match status" value="1"/>
</dbReference>
<dbReference type="InterPro" id="IPR042186">
    <property type="entry name" value="FimD_plug_dom"/>
</dbReference>
<name>A0A9X1RUE4_9BURK</name>
<dbReference type="Gene3D" id="2.60.40.3110">
    <property type="match status" value="1"/>
</dbReference>
<protein>
    <submittedName>
        <fullName evidence="1">Fimbria/pilus outer membrane usher protein</fullName>
    </submittedName>
</protein>
<accession>A0A9X1RUE4</accession>
<evidence type="ECO:0000313" key="1">
    <source>
        <dbReference type="EMBL" id="MCG5077090.1"/>
    </source>
</evidence>
<keyword evidence="2" id="KW-1185">Reference proteome</keyword>
<proteinExistence type="predicted"/>
<reference evidence="1" key="1">
    <citation type="submission" date="2022-01" db="EMBL/GenBank/DDBJ databases">
        <title>Genome sequence and assembly of Parabukholderia sp. RG36.</title>
        <authorList>
            <person name="Chhetri G."/>
        </authorList>
    </citation>
    <scope>NUCLEOTIDE SEQUENCE</scope>
    <source>
        <strain evidence="1">RG36</strain>
    </source>
</reference>
<dbReference type="Gene3D" id="2.60.40.2610">
    <property type="entry name" value="Outer membrane usher protein FimD, plug domain"/>
    <property type="match status" value="1"/>
</dbReference>
<dbReference type="EMBL" id="JAKLJA010000031">
    <property type="protein sequence ID" value="MCG5077090.1"/>
    <property type="molecule type" value="Genomic_DNA"/>
</dbReference>
<dbReference type="RefSeq" id="WP_238466998.1">
    <property type="nucleotide sequence ID" value="NZ_JAKLJA010000031.1"/>
</dbReference>
<dbReference type="GO" id="GO:0009297">
    <property type="term" value="P:pilus assembly"/>
    <property type="evidence" value="ECO:0007669"/>
    <property type="project" value="InterPro"/>
</dbReference>
<sequence length="752" mass="80998">MMMSSLHAQTNRPINTPEVIAVTINGEEVADFASVLRTNDGKIFLSENLLPKVRLNIVNAEIFTVDGNEYYRIDNLPNTQVTFDDATQTLHIVASGPAFNATTYSIGGQQRRNVQEPAIGGYLNYDMTYSKASNNYNFGALLDANVFGISGGEFEIREIYRQTSVINSLYRLDTKYVKDFPDSVATLTLGDSSTVSSNWSNQVYFGGIQYNTNFSIRPDIISTPLPTLSGVAQAPSTVNIYVDSVLRSSTNVNTGPFALSNVPVFTGQGNVQMVVQDALGRQQVISQPFINSALMLREGTHAESVEAGLLRENYGLANSRYAQAFASGTYREGFKYATVETHAEVAVRGQDLGVGSTFPLLNSVILTTSVAGSTSEYGSGGLAQVQLSHQSRYFSVSASDTVATKNYWQLGYGNGNRPASHEFIAQGSLSPWSRVSLSLSYLNDANRDLPNIKTVAAGLTFDLRHYGSVSFSVSKGLSSIRTTTAGALWVIPFGHQSVATGQIDFAPHNTVANFEVSKTPDLEGGWGYRARTTALNDDSQDVGVTYLSKFGQFELDANHIAGQVNEQVDATGGIAVLGGIVRPTRWIDSSFAMVEVPLKQTVDVYSNNRVIGHTDGSGIALLPNLVAYENNSIHLDDSEIPLDVTLDLAERTVTPPKKGGYLLKFEAKKVSGATIILVDERHQPLPAGAVVRVGDQASEQIALNGEVFMPDIVLPATVTATWGAMRCTAKALAPASQIVLPTVGPFVCVAQK</sequence>